<gene>
    <name evidence="1" type="ORF">CP97_14762</name>
</gene>
<dbReference type="Proteomes" id="UP000059113">
    <property type="component" value="Chromosome"/>
</dbReference>
<evidence type="ECO:0000313" key="2">
    <source>
        <dbReference type="Proteomes" id="UP000059113"/>
    </source>
</evidence>
<sequence length="57" mass="6057">MKFVPLKSRGGNYLVVASNVAWLRSDENGQTKIGIVGSTPLLVEGNIEDIAALISVD</sequence>
<reference evidence="1 2" key="1">
    <citation type="journal article" date="2015" name="Int. J. Syst. Evol. Microbiol.">
        <title>Erythrobacter atlanticus sp. nov., a bacterium from ocean sediment able to degrade polycyclic aromatic hydrocarbons.</title>
        <authorList>
            <person name="Zhuang L."/>
            <person name="Liu Y."/>
            <person name="Wang L."/>
            <person name="Wang W."/>
            <person name="Shao Z."/>
        </authorList>
    </citation>
    <scope>NUCLEOTIDE SEQUENCE [LARGE SCALE GENOMIC DNA]</scope>
    <source>
        <strain evidence="2">s21-N3</strain>
    </source>
</reference>
<dbReference type="KEGG" id="ery:CP97_14762"/>
<name>A0A168M238_9SPHN</name>
<evidence type="ECO:0000313" key="1">
    <source>
        <dbReference type="EMBL" id="ANC50448.1"/>
    </source>
</evidence>
<protein>
    <submittedName>
        <fullName evidence="1">Uncharacterized protein</fullName>
    </submittedName>
</protein>
<reference evidence="2" key="2">
    <citation type="submission" date="2015-04" db="EMBL/GenBank/DDBJ databases">
        <title>The complete genome sequence of Erythrobacter sp. s21-N3.</title>
        <authorList>
            <person name="Zhuang L."/>
            <person name="Liu Y."/>
            <person name="Shao Z."/>
        </authorList>
    </citation>
    <scope>NUCLEOTIDE SEQUENCE [LARGE SCALE GENOMIC DNA]</scope>
    <source>
        <strain evidence="2">s21-N3</strain>
    </source>
</reference>
<proteinExistence type="predicted"/>
<dbReference type="EMBL" id="CP011310">
    <property type="protein sequence ID" value="ANC50448.1"/>
    <property type="molecule type" value="Genomic_DNA"/>
</dbReference>
<organism evidence="1 2">
    <name type="scientific">Aurantiacibacter atlanticus</name>
    <dbReference type="NCBI Taxonomy" id="1648404"/>
    <lineage>
        <taxon>Bacteria</taxon>
        <taxon>Pseudomonadati</taxon>
        <taxon>Pseudomonadota</taxon>
        <taxon>Alphaproteobacteria</taxon>
        <taxon>Sphingomonadales</taxon>
        <taxon>Erythrobacteraceae</taxon>
        <taxon>Aurantiacibacter</taxon>
    </lineage>
</organism>
<keyword evidence="2" id="KW-1185">Reference proteome</keyword>
<dbReference type="RefSeq" id="WP_169807764.1">
    <property type="nucleotide sequence ID" value="NZ_CP011310.1"/>
</dbReference>
<dbReference type="AlphaFoldDB" id="A0A168M238"/>
<accession>A0A168M238</accession>